<dbReference type="RefSeq" id="WP_230573582.1">
    <property type="nucleotide sequence ID" value="NZ_CAKJTI010000002.1"/>
</dbReference>
<evidence type="ECO:0000313" key="1">
    <source>
        <dbReference type="EMBL" id="CAG9611264.1"/>
    </source>
</evidence>
<dbReference type="Proteomes" id="UP000789423">
    <property type="component" value="Unassembled WGS sequence"/>
</dbReference>
<gene>
    <name evidence="1" type="ORF">BACCIP111899_00436</name>
</gene>
<accession>A0ABN7ZWY1</accession>
<protein>
    <recommendedName>
        <fullName evidence="3">Polymer-forming cytoskeletal protein</fullName>
    </recommendedName>
</protein>
<name>A0ABN7ZWY1_9BACI</name>
<reference evidence="1 2" key="1">
    <citation type="submission" date="2021-10" db="EMBL/GenBank/DDBJ databases">
        <authorList>
            <person name="Criscuolo A."/>
        </authorList>
    </citation>
    <scope>NUCLEOTIDE SEQUENCE [LARGE SCALE GENOMIC DNA]</scope>
    <source>
        <strain evidence="2">CIP 111899</strain>
    </source>
</reference>
<dbReference type="EMBL" id="CAKJTI010000002">
    <property type="protein sequence ID" value="CAG9611264.1"/>
    <property type="molecule type" value="Genomic_DNA"/>
</dbReference>
<keyword evidence="2" id="KW-1185">Reference proteome</keyword>
<evidence type="ECO:0000313" key="2">
    <source>
        <dbReference type="Proteomes" id="UP000789423"/>
    </source>
</evidence>
<comment type="caution">
    <text evidence="1">The sequence shown here is derived from an EMBL/GenBank/DDBJ whole genome shotgun (WGS) entry which is preliminary data.</text>
</comment>
<proteinExistence type="predicted"/>
<sequence length="230" mass="24772">MKNTMETSANHVQEKLNVFGSKSFSQPVIAESVRVKGVASFKKDVQANEFSIIGDCTIRGSLIAKSFSNSGTCKIEGVSQINEIKNTGSCKLGKIQAKHIHSSGTLSIKEDVCAETLTVQGAVRVNGNLQVKKIEIGFIAPSELQNVEGDIITLAPSRKFLSLTSFIPGIKKRIACKKIKGTDITLSKTDVSIVSGRHIKIGPDCNVDEVEYSGTLHVDPSASVRKITRL</sequence>
<organism evidence="1 2">
    <name type="scientific">Bacillus rhizoplanae</name>
    <dbReference type="NCBI Taxonomy" id="2880966"/>
    <lineage>
        <taxon>Bacteria</taxon>
        <taxon>Bacillati</taxon>
        <taxon>Bacillota</taxon>
        <taxon>Bacilli</taxon>
        <taxon>Bacillales</taxon>
        <taxon>Bacillaceae</taxon>
        <taxon>Bacillus</taxon>
    </lineage>
</organism>
<evidence type="ECO:0008006" key="3">
    <source>
        <dbReference type="Google" id="ProtNLM"/>
    </source>
</evidence>